<organism evidence="1 2">
    <name type="scientific">Orrella marina</name>
    <dbReference type="NCBI Taxonomy" id="2163011"/>
    <lineage>
        <taxon>Bacteria</taxon>
        <taxon>Pseudomonadati</taxon>
        <taxon>Pseudomonadota</taxon>
        <taxon>Betaproteobacteria</taxon>
        <taxon>Burkholderiales</taxon>
        <taxon>Alcaligenaceae</taxon>
        <taxon>Orrella</taxon>
    </lineage>
</organism>
<reference evidence="1 2" key="1">
    <citation type="submission" date="2018-04" db="EMBL/GenBank/DDBJ databases">
        <title>Bordetella sp. HZ20 isolated from seawater.</title>
        <authorList>
            <person name="Sun C."/>
        </authorList>
    </citation>
    <scope>NUCLEOTIDE SEQUENCE [LARGE SCALE GENOMIC DNA]</scope>
    <source>
        <strain evidence="1 2">HZ20</strain>
    </source>
</reference>
<sequence>MSDERQILIPQAFLRLYQHPVSGKPIAPRAWLEERHELCEDFSQLLAQQVQAKVLDLGITRDDALERVARGLDADPAPLSLSAQEISWVKSRVAEILYHG</sequence>
<name>A0A2R4XLY2_9BURK</name>
<dbReference type="RefSeq" id="WP_108622220.1">
    <property type="nucleotide sequence ID" value="NZ_CP028901.1"/>
</dbReference>
<evidence type="ECO:0000313" key="2">
    <source>
        <dbReference type="Proteomes" id="UP000244571"/>
    </source>
</evidence>
<keyword evidence="2" id="KW-1185">Reference proteome</keyword>
<proteinExistence type="predicted"/>
<protein>
    <submittedName>
        <fullName evidence="1">ATPase with chaperone activity</fullName>
    </submittedName>
</protein>
<accession>A0A2R4XLY2</accession>
<dbReference type="EMBL" id="CP028901">
    <property type="protein sequence ID" value="AWB34810.1"/>
    <property type="molecule type" value="Genomic_DNA"/>
</dbReference>
<dbReference type="OrthoDB" id="9152680at2"/>
<dbReference type="AlphaFoldDB" id="A0A2R4XLY2"/>
<dbReference type="Proteomes" id="UP000244571">
    <property type="component" value="Chromosome"/>
</dbReference>
<gene>
    <name evidence="1" type="ORF">DBV39_14965</name>
</gene>
<dbReference type="KEGG" id="boz:DBV39_14965"/>
<evidence type="ECO:0000313" key="1">
    <source>
        <dbReference type="EMBL" id="AWB34810.1"/>
    </source>
</evidence>